<evidence type="ECO:0000256" key="2">
    <source>
        <dbReference type="SAM" id="SignalP"/>
    </source>
</evidence>
<name>A0ABV2VME4_9ACTN</name>
<evidence type="ECO:0000313" key="4">
    <source>
        <dbReference type="Proteomes" id="UP001550348"/>
    </source>
</evidence>
<dbReference type="EMBL" id="JBEXRX010000055">
    <property type="protein sequence ID" value="MEU0153976.1"/>
    <property type="molecule type" value="Genomic_DNA"/>
</dbReference>
<reference evidence="3 4" key="1">
    <citation type="submission" date="2024-06" db="EMBL/GenBank/DDBJ databases">
        <title>The Natural Products Discovery Center: Release of the First 8490 Sequenced Strains for Exploring Actinobacteria Biosynthetic Diversity.</title>
        <authorList>
            <person name="Kalkreuter E."/>
            <person name="Kautsar S.A."/>
            <person name="Yang D."/>
            <person name="Bader C.D."/>
            <person name="Teijaro C.N."/>
            <person name="Fluegel L."/>
            <person name="Davis C.M."/>
            <person name="Simpson J.R."/>
            <person name="Lauterbach L."/>
            <person name="Steele A.D."/>
            <person name="Gui C."/>
            <person name="Meng S."/>
            <person name="Li G."/>
            <person name="Viehrig K."/>
            <person name="Ye F."/>
            <person name="Su P."/>
            <person name="Kiefer A.F."/>
            <person name="Nichols A."/>
            <person name="Cepeda A.J."/>
            <person name="Yan W."/>
            <person name="Fan B."/>
            <person name="Jiang Y."/>
            <person name="Adhikari A."/>
            <person name="Zheng C.-J."/>
            <person name="Schuster L."/>
            <person name="Cowan T.M."/>
            <person name="Smanski M.J."/>
            <person name="Chevrette M.G."/>
            <person name="De Carvalho L.P.S."/>
            <person name="Shen B."/>
        </authorList>
    </citation>
    <scope>NUCLEOTIDE SEQUENCE [LARGE SCALE GENOMIC DNA]</scope>
    <source>
        <strain evidence="3 4">NPDC006286</strain>
    </source>
</reference>
<dbReference type="RefSeq" id="WP_355665716.1">
    <property type="nucleotide sequence ID" value="NZ_JBEXRX010000055.1"/>
</dbReference>
<sequence>MSAALATVLTFTTPALLSPLTASVPGRNPDAVMATPTAPARRLAVSLLGSVLLSGCHTTTPAQQAPASPAPAITESRIVATQPAATGPGLTPSQRLTALADTVTATPGDATTALPYTYLRTQSWTRATNAITRADLRQWRRDTDGSGQEKVRRLPDLPGLNHQPERHEPALFTRAPETTTEHLSGGLHPYLPEPLPDDAPILADMLASRELANEPAYPRLLANGVVALASTQYLNQAQRATSLRVLAAIPGITYRGQSADIVGRTGLTFTITADGSISQLLVDPRSGEILAAHEWLSGRRPGLFSAVLILERGHTTDTGTILRP</sequence>
<protein>
    <submittedName>
        <fullName evidence="3">Uncharacterized protein</fullName>
    </submittedName>
</protein>
<organism evidence="3 4">
    <name type="scientific">Micromonospora fulviviridis</name>
    <dbReference type="NCBI Taxonomy" id="47860"/>
    <lineage>
        <taxon>Bacteria</taxon>
        <taxon>Bacillati</taxon>
        <taxon>Actinomycetota</taxon>
        <taxon>Actinomycetes</taxon>
        <taxon>Micromonosporales</taxon>
        <taxon>Micromonosporaceae</taxon>
        <taxon>Micromonospora</taxon>
    </lineage>
</organism>
<feature type="region of interest" description="Disordered" evidence="1">
    <location>
        <begin position="142"/>
        <end position="164"/>
    </location>
</feature>
<evidence type="ECO:0000313" key="3">
    <source>
        <dbReference type="EMBL" id="MEU0153976.1"/>
    </source>
</evidence>
<dbReference type="Proteomes" id="UP001550348">
    <property type="component" value="Unassembled WGS sequence"/>
</dbReference>
<gene>
    <name evidence="3" type="ORF">ABZ071_18980</name>
</gene>
<keyword evidence="2" id="KW-0732">Signal</keyword>
<evidence type="ECO:0000256" key="1">
    <source>
        <dbReference type="SAM" id="MobiDB-lite"/>
    </source>
</evidence>
<keyword evidence="4" id="KW-1185">Reference proteome</keyword>
<feature type="compositionally biased region" description="Basic and acidic residues" evidence="1">
    <location>
        <begin position="142"/>
        <end position="155"/>
    </location>
</feature>
<feature type="signal peptide" evidence="2">
    <location>
        <begin position="1"/>
        <end position="17"/>
    </location>
</feature>
<proteinExistence type="predicted"/>
<accession>A0ABV2VME4</accession>
<feature type="chain" id="PRO_5046632531" evidence="2">
    <location>
        <begin position="18"/>
        <end position="324"/>
    </location>
</feature>
<comment type="caution">
    <text evidence="3">The sequence shown here is derived from an EMBL/GenBank/DDBJ whole genome shotgun (WGS) entry which is preliminary data.</text>
</comment>